<reference evidence="2" key="1">
    <citation type="submission" date="2015-06" db="EMBL/GenBank/DDBJ databases">
        <authorList>
            <person name="Joergensen T."/>
        </authorList>
    </citation>
    <scope>NUCLEOTIDE SEQUENCE</scope>
    <source>
        <plasmid evidence="2">pRGRH0265</plasmid>
    </source>
</reference>
<evidence type="ECO:0000256" key="1">
    <source>
        <dbReference type="SAM" id="Coils"/>
    </source>
</evidence>
<dbReference type="AlphaFoldDB" id="A0A0H5PZ83"/>
<accession>A0A0H5PZ83</accession>
<keyword evidence="2" id="KW-0614">Plasmid</keyword>
<proteinExistence type="predicted"/>
<feature type="coiled-coil region" evidence="1">
    <location>
        <begin position="277"/>
        <end position="343"/>
    </location>
</feature>
<dbReference type="GO" id="GO:0003677">
    <property type="term" value="F:DNA binding"/>
    <property type="evidence" value="ECO:0007669"/>
    <property type="project" value="InterPro"/>
</dbReference>
<evidence type="ECO:0000313" key="2">
    <source>
        <dbReference type="EMBL" id="CRY94490.1"/>
    </source>
</evidence>
<feature type="coiled-coil region" evidence="1">
    <location>
        <begin position="189"/>
        <end position="216"/>
    </location>
</feature>
<dbReference type="EMBL" id="LN852937">
    <property type="protein sequence ID" value="CRY94490.1"/>
    <property type="molecule type" value="Genomic_DNA"/>
</dbReference>
<protein>
    <recommendedName>
        <fullName evidence="3">Plasmid recombination enzyme</fullName>
    </recommendedName>
</protein>
<dbReference type="Gene3D" id="3.30.930.30">
    <property type="match status" value="1"/>
</dbReference>
<evidence type="ECO:0008006" key="3">
    <source>
        <dbReference type="Google" id="ProtNLM"/>
    </source>
</evidence>
<organism evidence="2">
    <name type="scientific">uncultured prokaryote</name>
    <dbReference type="NCBI Taxonomy" id="198431"/>
    <lineage>
        <taxon>unclassified sequences</taxon>
        <taxon>environmental samples</taxon>
    </lineage>
</organism>
<sequence>MANREKYTRASVGHMCKHYGRLKDEKGNYYKFGNQDIDYERTHLNYNLAANDQPKDQQQFIKERMEELKCLNRKDVNVMMSWLVTLPKEMNEKPMSEQRKFFEKSYEFLKERYGADNVVSAYVHMDESQPHMHFAYTPVCWDGKAERYRFNAKKVGSRKDLQIFHKDFDEEMTKQMGYITGVRNGATEINQSIHELKAMQKKMVEIDNELDKIRSEMPQKGVLGYNKKQVDSLVRENELLRKQRLLSSESQKALETANHGLQNQIKHLKSSSSVKKRKELVVQVKDLQVQVIELRKQNEKLENKNTELENKAQEIWDSANYSLKSYTDEIDNLKSELEEYKNFYDRVIDFIRNMIHQGLDQIVDLFKSFLEPHQVDFVEQTIDEIEEELEEEYELEW</sequence>
<name>A0A0H5PZ83_9ZZZZ</name>
<dbReference type="NCBIfam" id="NF041497">
    <property type="entry name" value="MobV"/>
    <property type="match status" value="1"/>
</dbReference>
<dbReference type="CDD" id="cd17242">
    <property type="entry name" value="MobM_relaxase"/>
    <property type="match status" value="1"/>
</dbReference>
<dbReference type="Pfam" id="PF01076">
    <property type="entry name" value="Mob_Pre"/>
    <property type="match status" value="1"/>
</dbReference>
<dbReference type="InterPro" id="IPR001668">
    <property type="entry name" value="Mob_Pre"/>
</dbReference>
<geneLocation type="plasmid" evidence="2">
    <name>pRGRH0265</name>
</geneLocation>
<dbReference type="GO" id="GO:0006310">
    <property type="term" value="P:DNA recombination"/>
    <property type="evidence" value="ECO:0007669"/>
    <property type="project" value="InterPro"/>
</dbReference>
<reference evidence="2" key="2">
    <citation type="submission" date="2015-07" db="EMBL/GenBank/DDBJ databases">
        <title>Plasmids, circular viruses and viroids from rat gut.</title>
        <authorList>
            <person name="Jorgensen T.J."/>
            <person name="Hansen M.A."/>
            <person name="Xu Z."/>
            <person name="Tabak M.A."/>
            <person name="Sorensen S.J."/>
            <person name="Hansen L.H."/>
        </authorList>
    </citation>
    <scope>NUCLEOTIDE SEQUENCE</scope>
    <source>
        <plasmid evidence="2">pRGRH0265</plasmid>
    </source>
</reference>
<keyword evidence="1" id="KW-0175">Coiled coil</keyword>